<dbReference type="EMBL" id="JACIEI010000003">
    <property type="protein sequence ID" value="MBB3993922.1"/>
    <property type="molecule type" value="Genomic_DNA"/>
</dbReference>
<dbReference type="EC" id="2.7.7.7" evidence="1"/>
<accession>A0A7W6E361</accession>
<proteinExistence type="predicted"/>
<protein>
    <submittedName>
        <fullName evidence="1">DNA polymerase-3 subunit chi</fullName>
        <ecNumber evidence="1">2.7.7.7</ecNumber>
    </submittedName>
</protein>
<dbReference type="RefSeq" id="WP_184564437.1">
    <property type="nucleotide sequence ID" value="NZ_JACIEI010000003.1"/>
</dbReference>
<dbReference type="Proteomes" id="UP000530268">
    <property type="component" value="Unassembled WGS sequence"/>
</dbReference>
<dbReference type="Gene3D" id="3.40.50.10110">
    <property type="entry name" value="DNA polymerase III subunit chi"/>
    <property type="match status" value="1"/>
</dbReference>
<comment type="caution">
    <text evidence="1">The sequence shown here is derived from an EMBL/GenBank/DDBJ whole genome shotgun (WGS) entry which is preliminary data.</text>
</comment>
<sequence>MGAVMFYHLTQRPLLDTLRMLVDKSLANGWRVSVRGTNRAGLEALDAALWHGPEASFLPHGLEGGAHDALQPVLLGMQAGNVNGAQCVMAVHSAEVSPEDAAAMERVCILFDGYDEDQLAHARGQWKTLTAAGVSAQYWSEESGRWEKKAEA</sequence>
<dbReference type="PANTHER" id="PTHR38767:SF1">
    <property type="entry name" value="DNA POLYMERASE III SUBUNIT CHI"/>
    <property type="match status" value="1"/>
</dbReference>
<name>A0A7W6E361_9RHOB</name>
<dbReference type="SUPFAM" id="SSF102400">
    <property type="entry name" value="DNA polymerase III chi subunit"/>
    <property type="match status" value="1"/>
</dbReference>
<keyword evidence="2" id="KW-1185">Reference proteome</keyword>
<evidence type="ECO:0000313" key="2">
    <source>
        <dbReference type="Proteomes" id="UP000530268"/>
    </source>
</evidence>
<dbReference type="NCBIfam" id="NF004347">
    <property type="entry name" value="PRK05728.1-4"/>
    <property type="match status" value="1"/>
</dbReference>
<organism evidence="1 2">
    <name type="scientific">Sulfitobacter undariae</name>
    <dbReference type="NCBI Taxonomy" id="1563671"/>
    <lineage>
        <taxon>Bacteria</taxon>
        <taxon>Pseudomonadati</taxon>
        <taxon>Pseudomonadota</taxon>
        <taxon>Alphaproteobacteria</taxon>
        <taxon>Rhodobacterales</taxon>
        <taxon>Roseobacteraceae</taxon>
        <taxon>Sulfitobacter</taxon>
    </lineage>
</organism>
<dbReference type="GO" id="GO:0006260">
    <property type="term" value="P:DNA replication"/>
    <property type="evidence" value="ECO:0007669"/>
    <property type="project" value="InterPro"/>
</dbReference>
<dbReference type="InterPro" id="IPR007459">
    <property type="entry name" value="DNA_pol3_chi"/>
</dbReference>
<dbReference type="GO" id="GO:0003887">
    <property type="term" value="F:DNA-directed DNA polymerase activity"/>
    <property type="evidence" value="ECO:0007669"/>
    <property type="project" value="UniProtKB-EC"/>
</dbReference>
<keyword evidence="1" id="KW-0808">Transferase</keyword>
<dbReference type="PANTHER" id="PTHR38767">
    <property type="entry name" value="DNA POLYMERASE III SUBUNIT CHI"/>
    <property type="match status" value="1"/>
</dbReference>
<dbReference type="InterPro" id="IPR036768">
    <property type="entry name" value="PolIII_chi_sf"/>
</dbReference>
<keyword evidence="1" id="KW-0548">Nucleotidyltransferase</keyword>
<dbReference type="GO" id="GO:0032298">
    <property type="term" value="P:positive regulation of DNA-templated DNA replication initiation"/>
    <property type="evidence" value="ECO:0007669"/>
    <property type="project" value="TreeGrafter"/>
</dbReference>
<dbReference type="Pfam" id="PF04364">
    <property type="entry name" value="DNA_pol3_chi"/>
    <property type="match status" value="1"/>
</dbReference>
<dbReference type="AlphaFoldDB" id="A0A7W6E361"/>
<reference evidence="1 2" key="1">
    <citation type="submission" date="2020-08" db="EMBL/GenBank/DDBJ databases">
        <title>Genomic Encyclopedia of Type Strains, Phase IV (KMG-IV): sequencing the most valuable type-strain genomes for metagenomic binning, comparative biology and taxonomic classification.</title>
        <authorList>
            <person name="Goeker M."/>
        </authorList>
    </citation>
    <scope>NUCLEOTIDE SEQUENCE [LARGE SCALE GENOMIC DNA]</scope>
    <source>
        <strain evidence="1 2">DSM 102234</strain>
    </source>
</reference>
<gene>
    <name evidence="1" type="ORF">GGR95_001553</name>
</gene>
<evidence type="ECO:0000313" key="1">
    <source>
        <dbReference type="EMBL" id="MBB3993922.1"/>
    </source>
</evidence>
<dbReference type="GO" id="GO:0003677">
    <property type="term" value="F:DNA binding"/>
    <property type="evidence" value="ECO:0007669"/>
    <property type="project" value="InterPro"/>
</dbReference>